<dbReference type="GO" id="GO:0005886">
    <property type="term" value="C:plasma membrane"/>
    <property type="evidence" value="ECO:0007669"/>
    <property type="project" value="UniProtKB-SubCell"/>
</dbReference>
<feature type="transmembrane region" description="Helical" evidence="8">
    <location>
        <begin position="184"/>
        <end position="203"/>
    </location>
</feature>
<keyword evidence="5" id="KW-0378">Hydrolase</keyword>
<dbReference type="AlphaFoldDB" id="A0A1W1I9F2"/>
<comment type="subcellular location">
    <subcellularLocation>
        <location evidence="1">Cell membrane</location>
        <topology evidence="1">Multi-pass membrane protein</topology>
    </subcellularLocation>
</comment>
<feature type="transmembrane region" description="Helical" evidence="8">
    <location>
        <begin position="39"/>
        <end position="56"/>
    </location>
</feature>
<evidence type="ECO:0000256" key="3">
    <source>
        <dbReference type="ARBA" id="ARBA00022670"/>
    </source>
</evidence>
<dbReference type="GO" id="GO:0006508">
    <property type="term" value="P:proteolysis"/>
    <property type="evidence" value="ECO:0007669"/>
    <property type="project" value="UniProtKB-KW"/>
</dbReference>
<keyword evidence="7 8" id="KW-0472">Membrane</keyword>
<feature type="transmembrane region" description="Helical" evidence="8">
    <location>
        <begin position="209"/>
        <end position="235"/>
    </location>
</feature>
<evidence type="ECO:0000256" key="6">
    <source>
        <dbReference type="ARBA" id="ARBA00022989"/>
    </source>
</evidence>
<keyword evidence="3" id="KW-0645">Protease</keyword>
<evidence type="ECO:0000256" key="8">
    <source>
        <dbReference type="SAM" id="Phobius"/>
    </source>
</evidence>
<feature type="transmembrane region" description="Helical" evidence="8">
    <location>
        <begin position="117"/>
        <end position="139"/>
    </location>
</feature>
<organism evidence="10 11">
    <name type="scientific">Nitrospira japonica</name>
    <dbReference type="NCBI Taxonomy" id="1325564"/>
    <lineage>
        <taxon>Bacteria</taxon>
        <taxon>Pseudomonadati</taxon>
        <taxon>Nitrospirota</taxon>
        <taxon>Nitrospiria</taxon>
        <taxon>Nitrospirales</taxon>
        <taxon>Nitrospiraceae</taxon>
        <taxon>Nitrospira</taxon>
    </lineage>
</organism>
<dbReference type="OrthoDB" id="9797363at2"/>
<dbReference type="NCBIfam" id="TIGR02602">
    <property type="entry name" value="8TM_EpsH"/>
    <property type="match status" value="1"/>
</dbReference>
<dbReference type="Pfam" id="PF09721">
    <property type="entry name" value="Exosortase_EpsH"/>
    <property type="match status" value="1"/>
</dbReference>
<evidence type="ECO:0000259" key="9">
    <source>
        <dbReference type="Pfam" id="PF11984"/>
    </source>
</evidence>
<dbReference type="NCBIfam" id="TIGR04152">
    <property type="entry name" value="exosort_VPLPA"/>
    <property type="match status" value="1"/>
</dbReference>
<feature type="transmembrane region" description="Helical" evidence="8">
    <location>
        <begin position="90"/>
        <end position="110"/>
    </location>
</feature>
<dbReference type="NCBIfam" id="TIGR02914">
    <property type="entry name" value="EpsI_fam"/>
    <property type="match status" value="1"/>
</dbReference>
<reference evidence="10 11" key="1">
    <citation type="submission" date="2017-03" db="EMBL/GenBank/DDBJ databases">
        <authorList>
            <person name="Afonso C.L."/>
            <person name="Miller P.J."/>
            <person name="Scott M.A."/>
            <person name="Spackman E."/>
            <person name="Goraichik I."/>
            <person name="Dimitrov K.M."/>
            <person name="Suarez D.L."/>
            <person name="Swayne D.E."/>
        </authorList>
    </citation>
    <scope>NUCLEOTIDE SEQUENCE [LARGE SCALE GENOMIC DNA]</scope>
    <source>
        <strain evidence="10">Genome sequencing of Nitrospira japonica strain NJ11</strain>
    </source>
</reference>
<evidence type="ECO:0000256" key="5">
    <source>
        <dbReference type="ARBA" id="ARBA00022801"/>
    </source>
</evidence>
<evidence type="ECO:0000256" key="4">
    <source>
        <dbReference type="ARBA" id="ARBA00022692"/>
    </source>
</evidence>
<dbReference type="Proteomes" id="UP000192042">
    <property type="component" value="Chromosome I"/>
</dbReference>
<keyword evidence="4 8" id="KW-0812">Transmembrane</keyword>
<protein>
    <recommendedName>
        <fullName evidence="9">Methanolan biosynthesis EpsI domain-containing protein</fullName>
    </recommendedName>
</protein>
<evidence type="ECO:0000256" key="1">
    <source>
        <dbReference type="ARBA" id="ARBA00004651"/>
    </source>
</evidence>
<accession>A0A1W1I9F2</accession>
<dbReference type="InterPro" id="IPR019127">
    <property type="entry name" value="Exosortase"/>
</dbReference>
<sequence length="526" mass="58409">MNTSLSLIMSAVAAVGLLGYMYADSLEFLLRLWWGSEDYGFGLFIPFVSLVLIWRLRHRIAEVRVEKSVWGVVIITAGLLLYWVGELTTVFFILHVSLWMVIVGLTVSLIGIPRTRVIAFPLGYLLAAIPLPTFIYAGLASQLQLWSSALGVGFLQLVGVLAFREGNVIDLGSVQLQVIEACSGIRYLFPLTALALLCAYLYQDKTWKRVVLVVSAIPISILINGFRIGVIGILVELYGQGAAEGFYHLFEGWVLFMSSLGVLLLEMLILSKIPSKGVSARRVLSSANLAMSDRGARTDIPVRSSAVLRPSFPGPVYLYSVALLVPFAMASAAIDQREERPPARAQFVDFPMVLQGWKGTSLHLEKQFIDLLRFDDYVLADYRASGGSPVNFYSAYYRSQKKGQSAHSPQSCLPGGGWEISSFERVTVPSSVRSSSAIVANRVLIQKEDQRQVVLYWFKQRNRALASEYLVKFYLLWDAMTMDRTDGALVRIASLIGSGETEASADRRVMEFAMAIEPELRRFVPD</sequence>
<evidence type="ECO:0000313" key="11">
    <source>
        <dbReference type="Proteomes" id="UP000192042"/>
    </source>
</evidence>
<keyword evidence="11" id="KW-1185">Reference proteome</keyword>
<dbReference type="Pfam" id="PF11984">
    <property type="entry name" value="DUF3485"/>
    <property type="match status" value="1"/>
</dbReference>
<feature type="domain" description="Methanolan biosynthesis EpsI" evidence="9">
    <location>
        <begin position="321"/>
        <end position="523"/>
    </location>
</feature>
<gene>
    <name evidence="10" type="ORF">NSJP_3448</name>
</gene>
<dbReference type="InterPro" id="IPR026491">
    <property type="entry name" value="ExosortD_VPLPA"/>
</dbReference>
<dbReference type="STRING" id="1325564.NSJP_3448"/>
<dbReference type="NCBIfam" id="TIGR04178">
    <property type="entry name" value="exo_archaeo"/>
    <property type="match status" value="1"/>
</dbReference>
<evidence type="ECO:0000313" key="10">
    <source>
        <dbReference type="EMBL" id="SLM49615.1"/>
    </source>
</evidence>
<evidence type="ECO:0000256" key="7">
    <source>
        <dbReference type="ARBA" id="ARBA00023136"/>
    </source>
</evidence>
<evidence type="ECO:0000256" key="2">
    <source>
        <dbReference type="ARBA" id="ARBA00022475"/>
    </source>
</evidence>
<dbReference type="KEGG" id="nja:NSJP_3448"/>
<feature type="transmembrane region" description="Helical" evidence="8">
    <location>
        <begin position="68"/>
        <end position="84"/>
    </location>
</feature>
<keyword evidence="2" id="KW-1003">Cell membrane</keyword>
<dbReference type="GO" id="GO:0008233">
    <property type="term" value="F:peptidase activity"/>
    <property type="evidence" value="ECO:0007669"/>
    <property type="project" value="UniProtKB-KW"/>
</dbReference>
<dbReference type="EMBL" id="LT828648">
    <property type="protein sequence ID" value="SLM49615.1"/>
    <property type="molecule type" value="Genomic_DNA"/>
</dbReference>
<dbReference type="InterPro" id="IPR026392">
    <property type="entry name" value="Exo/Archaeosortase_dom"/>
</dbReference>
<feature type="transmembrane region" description="Helical" evidence="8">
    <location>
        <begin position="145"/>
        <end position="163"/>
    </location>
</feature>
<keyword evidence="6 8" id="KW-1133">Transmembrane helix</keyword>
<dbReference type="InterPro" id="IPR013426">
    <property type="entry name" value="EpsH-like"/>
</dbReference>
<feature type="transmembrane region" description="Helical" evidence="8">
    <location>
        <begin position="316"/>
        <end position="334"/>
    </location>
</feature>
<dbReference type="InterPro" id="IPR014263">
    <property type="entry name" value="Methanolan_biosynth_EpsI"/>
</dbReference>
<name>A0A1W1I9F2_9BACT</name>
<feature type="transmembrane region" description="Helical" evidence="8">
    <location>
        <begin position="247"/>
        <end position="270"/>
    </location>
</feature>
<proteinExistence type="predicted"/>